<dbReference type="EMBL" id="CAJFCI010000054">
    <property type="protein sequence ID" value="CAD5108394.1"/>
    <property type="molecule type" value="Genomic_DNA"/>
</dbReference>
<organism evidence="2 3">
    <name type="scientific">Zestomonas carbonaria</name>
    <dbReference type="NCBI Taxonomy" id="2762745"/>
    <lineage>
        <taxon>Bacteria</taxon>
        <taxon>Pseudomonadati</taxon>
        <taxon>Pseudomonadota</taxon>
        <taxon>Gammaproteobacteria</taxon>
        <taxon>Pseudomonadales</taxon>
        <taxon>Pseudomonadaceae</taxon>
        <taxon>Zestomonas</taxon>
    </lineage>
</organism>
<accession>A0A7U7ENU9</accession>
<proteinExistence type="predicted"/>
<dbReference type="Proteomes" id="UP000583387">
    <property type="component" value="Unassembled WGS sequence"/>
</dbReference>
<feature type="domain" description="N-acetyltransferase" evidence="1">
    <location>
        <begin position="10"/>
        <end position="177"/>
    </location>
</feature>
<dbReference type="SUPFAM" id="SSF55729">
    <property type="entry name" value="Acyl-CoA N-acyltransferases (Nat)"/>
    <property type="match status" value="1"/>
</dbReference>
<dbReference type="Pfam" id="PF00583">
    <property type="entry name" value="Acetyltransf_1"/>
    <property type="match status" value="1"/>
</dbReference>
<keyword evidence="3" id="KW-1185">Reference proteome</keyword>
<dbReference type="InterPro" id="IPR016181">
    <property type="entry name" value="Acyl_CoA_acyltransferase"/>
</dbReference>
<dbReference type="AlphaFoldDB" id="A0A7U7ENU9"/>
<dbReference type="GO" id="GO:0016747">
    <property type="term" value="F:acyltransferase activity, transferring groups other than amino-acyl groups"/>
    <property type="evidence" value="ECO:0007669"/>
    <property type="project" value="InterPro"/>
</dbReference>
<dbReference type="PROSITE" id="PS51186">
    <property type="entry name" value="GNAT"/>
    <property type="match status" value="1"/>
</dbReference>
<evidence type="ECO:0000313" key="2">
    <source>
        <dbReference type="EMBL" id="CAD5108394.1"/>
    </source>
</evidence>
<dbReference type="Gene3D" id="3.40.630.30">
    <property type="match status" value="1"/>
</dbReference>
<dbReference type="RefSeq" id="WP_187671715.1">
    <property type="nucleotide sequence ID" value="NZ_CAJFCI010000054.1"/>
</dbReference>
<gene>
    <name evidence="2" type="ORF">PSEWESI4_02679</name>
</gene>
<comment type="caution">
    <text evidence="2">The sequence shown here is derived from an EMBL/GenBank/DDBJ whole genome shotgun (WGS) entry which is preliminary data.</text>
</comment>
<sequence>MKSQADGSTVLIRLPREEDARPIAEVHVRSWQSAYRDLLSPGFLAGLEQSIERRVAFLVDAIAGGPRTIRVAEVDGEIVGWSSFGASRDDDVPPGTGELMSIYLIPEAWTLGIGNRLWLESRRGLEEAGFHSATAWVLDGNVRATRFYRRIGFTADGASQRTFEENGEPLPLTRFRIALDAAGETPDPSSPARISPRS</sequence>
<name>A0A7U7ENU9_9GAMM</name>
<dbReference type="CDD" id="cd04301">
    <property type="entry name" value="NAT_SF"/>
    <property type="match status" value="1"/>
</dbReference>
<evidence type="ECO:0000259" key="1">
    <source>
        <dbReference type="PROSITE" id="PS51186"/>
    </source>
</evidence>
<reference evidence="2 3" key="1">
    <citation type="submission" date="2020-08" db="EMBL/GenBank/DDBJ databases">
        <authorList>
            <person name="Criscuolo A."/>
        </authorList>
    </citation>
    <scope>NUCLEOTIDE SEQUENCE [LARGE SCALE GENOMIC DNA]</scope>
    <source>
        <strain evidence="2">CIP111764</strain>
    </source>
</reference>
<evidence type="ECO:0000313" key="3">
    <source>
        <dbReference type="Proteomes" id="UP000583387"/>
    </source>
</evidence>
<protein>
    <recommendedName>
        <fullName evidence="1">N-acetyltransferase domain-containing protein</fullName>
    </recommendedName>
</protein>
<dbReference type="InterPro" id="IPR000182">
    <property type="entry name" value="GNAT_dom"/>
</dbReference>